<dbReference type="InterPro" id="IPR007197">
    <property type="entry name" value="rSAM"/>
</dbReference>
<dbReference type="SFLD" id="SFLDS00029">
    <property type="entry name" value="Radical_SAM"/>
    <property type="match status" value="1"/>
</dbReference>
<dbReference type="InterPro" id="IPR013785">
    <property type="entry name" value="Aldolase_TIM"/>
</dbReference>
<evidence type="ECO:0000256" key="4">
    <source>
        <dbReference type="ARBA" id="ARBA00022723"/>
    </source>
</evidence>
<dbReference type="InterPro" id="IPR047207">
    <property type="entry name" value="SPASM_anSME"/>
</dbReference>
<evidence type="ECO:0000259" key="8">
    <source>
        <dbReference type="PROSITE" id="PS51918"/>
    </source>
</evidence>
<keyword evidence="4" id="KW-0479">Metal-binding</keyword>
<proteinExistence type="inferred from homology"/>
<dbReference type="Proteomes" id="UP000609849">
    <property type="component" value="Unassembled WGS sequence"/>
</dbReference>
<dbReference type="InterPro" id="IPR058240">
    <property type="entry name" value="rSAM_sf"/>
</dbReference>
<gene>
    <name evidence="9" type="ORF">H8923_01295</name>
</gene>
<dbReference type="PROSITE" id="PS51918">
    <property type="entry name" value="RADICAL_SAM"/>
    <property type="match status" value="1"/>
</dbReference>
<evidence type="ECO:0000256" key="1">
    <source>
        <dbReference type="ARBA" id="ARBA00001966"/>
    </source>
</evidence>
<keyword evidence="2" id="KW-0004">4Fe-4S</keyword>
<dbReference type="RefSeq" id="WP_153971412.1">
    <property type="nucleotide sequence ID" value="NZ_JACRWE010000001.1"/>
</dbReference>
<dbReference type="SFLD" id="SFLDG01067">
    <property type="entry name" value="SPASM/twitch_domain_containing"/>
    <property type="match status" value="1"/>
</dbReference>
<evidence type="ECO:0000256" key="5">
    <source>
        <dbReference type="ARBA" id="ARBA00023004"/>
    </source>
</evidence>
<comment type="caution">
    <text evidence="9">The sequence shown here is derived from an EMBL/GenBank/DDBJ whole genome shotgun (WGS) entry which is preliminary data.</text>
</comment>
<comment type="similarity">
    <text evidence="7">Belongs to the radical SAM superfamily. Anaerobic sulfatase-maturating enzyme family.</text>
</comment>
<dbReference type="InterPro" id="IPR023867">
    <property type="entry name" value="Sulphatase_maturase_rSAM"/>
</dbReference>
<evidence type="ECO:0000256" key="6">
    <source>
        <dbReference type="ARBA" id="ARBA00023014"/>
    </source>
</evidence>
<dbReference type="SFLD" id="SFLDF00289">
    <property type="entry name" value="anaerobic_Cys-type_sulfatase-m"/>
    <property type="match status" value="1"/>
</dbReference>
<organism evidence="9 10">
    <name type="scientific">Romboutsia faecis</name>
    <dbReference type="NCBI Taxonomy" id="2764597"/>
    <lineage>
        <taxon>Bacteria</taxon>
        <taxon>Bacillati</taxon>
        <taxon>Bacillota</taxon>
        <taxon>Clostridia</taxon>
        <taxon>Peptostreptococcales</taxon>
        <taxon>Peptostreptococcaceae</taxon>
        <taxon>Romboutsia</taxon>
    </lineage>
</organism>
<dbReference type="CDD" id="cd01335">
    <property type="entry name" value="Radical_SAM"/>
    <property type="match status" value="1"/>
</dbReference>
<dbReference type="Gene3D" id="3.20.20.70">
    <property type="entry name" value="Aldolase class I"/>
    <property type="match status" value="1"/>
</dbReference>
<dbReference type="Pfam" id="PF13186">
    <property type="entry name" value="SPASM"/>
    <property type="match status" value="1"/>
</dbReference>
<name>A0ABR7JKD1_9FIRM</name>
<keyword evidence="10" id="KW-1185">Reference proteome</keyword>
<dbReference type="InterPro" id="IPR034485">
    <property type="entry name" value="Anaerobic_Cys-type_sulfatase-m"/>
</dbReference>
<keyword evidence="6" id="KW-0411">Iron-sulfur</keyword>
<dbReference type="PANTHER" id="PTHR43273">
    <property type="entry name" value="ANAEROBIC SULFATASE-MATURATING ENZYME HOMOLOG ASLB-RELATED"/>
    <property type="match status" value="1"/>
</dbReference>
<dbReference type="SUPFAM" id="SSF102114">
    <property type="entry name" value="Radical SAM enzymes"/>
    <property type="match status" value="1"/>
</dbReference>
<accession>A0ABR7JKD1</accession>
<dbReference type="NCBIfam" id="TIGR04085">
    <property type="entry name" value="rSAM_more_4Fe4S"/>
    <property type="match status" value="1"/>
</dbReference>
<dbReference type="PANTHER" id="PTHR43273:SF3">
    <property type="entry name" value="ANAEROBIC SULFATASE-MATURATING ENZYME HOMOLOG ASLB-RELATED"/>
    <property type="match status" value="1"/>
</dbReference>
<sequence>MYPLNLLIKPASGYCNLKCKYCFYEDVSDNREVHSYGFMSVKTLEQIVKKALKFAEKECTFTFQGGEPTLVGIDFYKNLIKFQKKYNKKELIIHNSIQTNGYVIDKEWAKFLHNNNFLVGISLDGTKDINDINRIGVNKEGTYDKILETIELFNKYKVEYNILTVVTSYVAKNINIIYKFYKEKNFSYQQYIPCLDPIGEKRGGHKYSITPKLYGQFLKDLFDLWYEDMKNGRFVYNRYFENIVGIIKGVRPEACGMIGHCTFQNVIEADGSIYPCDFYVLDEQKIGNIIESDFEDIDRKMKESNFIRSSLKLDDSCIECKWKNLCRGGCRRDRDENMDGNLSLNYFCESYQKFFEYAIDRLVKF</sequence>
<dbReference type="Pfam" id="PF04055">
    <property type="entry name" value="Radical_SAM"/>
    <property type="match status" value="1"/>
</dbReference>
<dbReference type="SFLD" id="SFLDG01386">
    <property type="entry name" value="main_SPASM_domain-containing"/>
    <property type="match status" value="1"/>
</dbReference>
<dbReference type="NCBIfam" id="NF010321">
    <property type="entry name" value="PRK13758.1"/>
    <property type="match status" value="1"/>
</dbReference>
<keyword evidence="5" id="KW-0408">Iron</keyword>
<dbReference type="CDD" id="cd21120">
    <property type="entry name" value="SPASM_anSME"/>
    <property type="match status" value="1"/>
</dbReference>
<dbReference type="NCBIfam" id="TIGR03942">
    <property type="entry name" value="sulfatase_rSAM"/>
    <property type="match status" value="1"/>
</dbReference>
<evidence type="ECO:0000313" key="10">
    <source>
        <dbReference type="Proteomes" id="UP000609849"/>
    </source>
</evidence>
<dbReference type="SFLD" id="SFLDG01072">
    <property type="entry name" value="dehydrogenase_like"/>
    <property type="match status" value="1"/>
</dbReference>
<feature type="domain" description="Radical SAM core" evidence="8">
    <location>
        <begin position="1"/>
        <end position="227"/>
    </location>
</feature>
<dbReference type="InterPro" id="IPR023885">
    <property type="entry name" value="4Fe4S-binding_SPASM_dom"/>
</dbReference>
<reference evidence="9 10" key="1">
    <citation type="submission" date="2020-08" db="EMBL/GenBank/DDBJ databases">
        <authorList>
            <person name="Liu C."/>
            <person name="Sun Q."/>
        </authorList>
    </citation>
    <scope>NUCLEOTIDE SEQUENCE [LARGE SCALE GENOMIC DNA]</scope>
    <source>
        <strain evidence="9 10">NSJ-18</strain>
    </source>
</reference>
<keyword evidence="3" id="KW-0949">S-adenosyl-L-methionine</keyword>
<evidence type="ECO:0000256" key="2">
    <source>
        <dbReference type="ARBA" id="ARBA00022485"/>
    </source>
</evidence>
<protein>
    <submittedName>
        <fullName evidence="9">Anaerobic sulfatase maturase</fullName>
    </submittedName>
</protein>
<evidence type="ECO:0000313" key="9">
    <source>
        <dbReference type="EMBL" id="MBC5995381.1"/>
    </source>
</evidence>
<dbReference type="EMBL" id="JACRWE010000001">
    <property type="protein sequence ID" value="MBC5995381.1"/>
    <property type="molecule type" value="Genomic_DNA"/>
</dbReference>
<dbReference type="SFLD" id="SFLDG01384">
    <property type="entry name" value="thioether_bond_formation_requi"/>
    <property type="match status" value="1"/>
</dbReference>
<evidence type="ECO:0000256" key="3">
    <source>
        <dbReference type="ARBA" id="ARBA00022691"/>
    </source>
</evidence>
<evidence type="ECO:0000256" key="7">
    <source>
        <dbReference type="ARBA" id="ARBA00023601"/>
    </source>
</evidence>
<comment type="cofactor">
    <cofactor evidence="1">
        <name>[4Fe-4S] cluster</name>
        <dbReference type="ChEBI" id="CHEBI:49883"/>
    </cofactor>
</comment>